<protein>
    <recommendedName>
        <fullName evidence="1">Apple domain-containing protein</fullName>
    </recommendedName>
</protein>
<dbReference type="AlphaFoldDB" id="A0A0D3KC90"/>
<evidence type="ECO:0000259" key="1">
    <source>
        <dbReference type="PROSITE" id="PS50948"/>
    </source>
</evidence>
<dbReference type="Gene3D" id="2.120.10.30">
    <property type="entry name" value="TolB, C-terminal domain"/>
    <property type="match status" value="1"/>
</dbReference>
<proteinExistence type="predicted"/>
<dbReference type="Proteomes" id="UP000013827">
    <property type="component" value="Unassembled WGS sequence"/>
</dbReference>
<dbReference type="InterPro" id="IPR011042">
    <property type="entry name" value="6-blade_b-propeller_TolB-like"/>
</dbReference>
<dbReference type="KEGG" id="ehx:EMIHUDRAFT_253162"/>
<dbReference type="HOGENOM" id="CLU_447221_0_0_1"/>
<feature type="domain" description="Apple" evidence="1">
    <location>
        <begin position="1"/>
        <end position="59"/>
    </location>
</feature>
<dbReference type="SUPFAM" id="SSF63825">
    <property type="entry name" value="YWTD domain"/>
    <property type="match status" value="1"/>
</dbReference>
<evidence type="ECO:0000313" key="3">
    <source>
        <dbReference type="Proteomes" id="UP000013827"/>
    </source>
</evidence>
<dbReference type="PaxDb" id="2903-EOD33375"/>
<reference evidence="2" key="2">
    <citation type="submission" date="2024-10" db="UniProtKB">
        <authorList>
            <consortium name="EnsemblProtists"/>
        </authorList>
    </citation>
    <scope>IDENTIFICATION</scope>
</reference>
<accession>A0A0D3KC90</accession>
<sequence length="611" mass="65225">MDTPESCQAKCEAEADVCGAWEYENHSFDNKECELHEASVVSVEQTRAQGECELTEGGALGYRCCWVATETASSHAGADWAGCTAKDRCGDFNGVNNFTIGDALYVAQMWAGKVPRTACMGGDFDQRNGFTISDAVYVAQVWSGHERFPWEGAMPPAPPHLSPSPPPPPRPALDYGFPRCYTGFSNYDTAWINPTAHFEVRPLEGFAKRPYEGASASECDAVEAPLIALGPHWSPLGLVRYEPSSPRNALPERYHGALLVASHGSWNRDPWIGYSVNAYTLDWGTYAVSSQEVLIPPLRQRQGSMRIRPVDLLPSPVDGSLLMTADRDDWVEGTRGGALYRVVYGAAPGDVDTASVIDVTAISGLHVGNDAAFQLERLAALPCARQMARSTSSATLLYVSTFDGFCPASAGGAIYVVELDAASGRVARTATLARGLHDPQGIDTDGSSLFIATGGSSDNAATRGSCVLRISDVDALAQLALDGAAPIEPIDSRIESVTCGFTRVQRSHSWRSLRVVPGGTHAVVSVGADCNWDPGCANDGQGDLQTTLVYVDLESGEVTIAARGIRNAIGLFFDPLGNLLFTSFGSDWAAGIPGATSHNNVPEDVVEVLRR</sequence>
<dbReference type="PROSITE" id="PS50948">
    <property type="entry name" value="PAN"/>
    <property type="match status" value="1"/>
</dbReference>
<keyword evidence="3" id="KW-1185">Reference proteome</keyword>
<dbReference type="GeneID" id="17278646"/>
<dbReference type="InterPro" id="IPR054539">
    <property type="entry name" value="Beta-prop_PDH"/>
</dbReference>
<dbReference type="RefSeq" id="XP_005785804.1">
    <property type="nucleotide sequence ID" value="XM_005785747.1"/>
</dbReference>
<organism evidence="2 3">
    <name type="scientific">Emiliania huxleyi (strain CCMP1516)</name>
    <dbReference type="NCBI Taxonomy" id="280463"/>
    <lineage>
        <taxon>Eukaryota</taxon>
        <taxon>Haptista</taxon>
        <taxon>Haptophyta</taxon>
        <taxon>Prymnesiophyceae</taxon>
        <taxon>Isochrysidales</taxon>
        <taxon>Noelaerhabdaceae</taxon>
        <taxon>Emiliania</taxon>
    </lineage>
</organism>
<dbReference type="InterPro" id="IPR003609">
    <property type="entry name" value="Pan_app"/>
</dbReference>
<name>A0A0D3KC90_EMIH1</name>
<dbReference type="Pfam" id="PF22807">
    <property type="entry name" value="TrAA12"/>
    <property type="match status" value="1"/>
</dbReference>
<evidence type="ECO:0000313" key="2">
    <source>
        <dbReference type="EnsemblProtists" id="EOD33375"/>
    </source>
</evidence>
<dbReference type="EnsemblProtists" id="EOD33375">
    <property type="protein sequence ID" value="EOD33375"/>
    <property type="gene ID" value="EMIHUDRAFT_253162"/>
</dbReference>
<reference evidence="3" key="1">
    <citation type="journal article" date="2013" name="Nature">
        <title>Pan genome of the phytoplankton Emiliania underpins its global distribution.</title>
        <authorList>
            <person name="Read B.A."/>
            <person name="Kegel J."/>
            <person name="Klute M.J."/>
            <person name="Kuo A."/>
            <person name="Lefebvre S.C."/>
            <person name="Maumus F."/>
            <person name="Mayer C."/>
            <person name="Miller J."/>
            <person name="Monier A."/>
            <person name="Salamov A."/>
            <person name="Young J."/>
            <person name="Aguilar M."/>
            <person name="Claverie J.M."/>
            <person name="Frickenhaus S."/>
            <person name="Gonzalez K."/>
            <person name="Herman E.K."/>
            <person name="Lin Y.C."/>
            <person name="Napier J."/>
            <person name="Ogata H."/>
            <person name="Sarno A.F."/>
            <person name="Shmutz J."/>
            <person name="Schroeder D."/>
            <person name="de Vargas C."/>
            <person name="Verret F."/>
            <person name="von Dassow P."/>
            <person name="Valentin K."/>
            <person name="Van de Peer Y."/>
            <person name="Wheeler G."/>
            <person name="Dacks J.B."/>
            <person name="Delwiche C.F."/>
            <person name="Dyhrman S.T."/>
            <person name="Glockner G."/>
            <person name="John U."/>
            <person name="Richards T."/>
            <person name="Worden A.Z."/>
            <person name="Zhang X."/>
            <person name="Grigoriev I.V."/>
            <person name="Allen A.E."/>
            <person name="Bidle K."/>
            <person name="Borodovsky M."/>
            <person name="Bowler C."/>
            <person name="Brownlee C."/>
            <person name="Cock J.M."/>
            <person name="Elias M."/>
            <person name="Gladyshev V.N."/>
            <person name="Groth M."/>
            <person name="Guda C."/>
            <person name="Hadaegh A."/>
            <person name="Iglesias-Rodriguez M.D."/>
            <person name="Jenkins J."/>
            <person name="Jones B.M."/>
            <person name="Lawson T."/>
            <person name="Leese F."/>
            <person name="Lindquist E."/>
            <person name="Lobanov A."/>
            <person name="Lomsadze A."/>
            <person name="Malik S.B."/>
            <person name="Marsh M.E."/>
            <person name="Mackinder L."/>
            <person name="Mock T."/>
            <person name="Mueller-Roeber B."/>
            <person name="Pagarete A."/>
            <person name="Parker M."/>
            <person name="Probert I."/>
            <person name="Quesneville H."/>
            <person name="Raines C."/>
            <person name="Rensing S.A."/>
            <person name="Riano-Pachon D.M."/>
            <person name="Richier S."/>
            <person name="Rokitta S."/>
            <person name="Shiraiwa Y."/>
            <person name="Soanes D.M."/>
            <person name="van der Giezen M."/>
            <person name="Wahlund T.M."/>
            <person name="Williams B."/>
            <person name="Wilson W."/>
            <person name="Wolfe G."/>
            <person name="Wurch L.L."/>
        </authorList>
    </citation>
    <scope>NUCLEOTIDE SEQUENCE</scope>
</reference>